<comment type="caution">
    <text evidence="2">The sequence shown here is derived from an EMBL/GenBank/DDBJ whole genome shotgun (WGS) entry which is preliminary data.</text>
</comment>
<protein>
    <submittedName>
        <fullName evidence="2">Ribosomal protein S18 acetylase RimI-like enzyme</fullName>
    </submittedName>
</protein>
<dbReference type="GO" id="GO:0005840">
    <property type="term" value="C:ribosome"/>
    <property type="evidence" value="ECO:0007669"/>
    <property type="project" value="UniProtKB-KW"/>
</dbReference>
<dbReference type="Pfam" id="PF00583">
    <property type="entry name" value="Acetyltransf_1"/>
    <property type="match status" value="1"/>
</dbReference>
<dbReference type="Gene3D" id="3.40.630.30">
    <property type="match status" value="1"/>
</dbReference>
<name>A0A841I1R1_9DEIO</name>
<evidence type="ECO:0000259" key="1">
    <source>
        <dbReference type="PROSITE" id="PS51186"/>
    </source>
</evidence>
<dbReference type="InterPro" id="IPR000182">
    <property type="entry name" value="GNAT_dom"/>
</dbReference>
<dbReference type="PROSITE" id="PS51186">
    <property type="entry name" value="GNAT"/>
    <property type="match status" value="1"/>
</dbReference>
<dbReference type="SUPFAM" id="SSF55729">
    <property type="entry name" value="Acyl-CoA N-acyltransferases (Nat)"/>
    <property type="match status" value="1"/>
</dbReference>
<evidence type="ECO:0000313" key="2">
    <source>
        <dbReference type="EMBL" id="MBB6098329.1"/>
    </source>
</evidence>
<organism evidence="2 3">
    <name type="scientific">Deinobacterium chartae</name>
    <dbReference type="NCBI Taxonomy" id="521158"/>
    <lineage>
        <taxon>Bacteria</taxon>
        <taxon>Thermotogati</taxon>
        <taxon>Deinococcota</taxon>
        <taxon>Deinococci</taxon>
        <taxon>Deinococcales</taxon>
        <taxon>Deinococcaceae</taxon>
        <taxon>Deinobacterium</taxon>
    </lineage>
</organism>
<sequence>MLTTQRVTIRDAQTIHQLYMATPQYFEILGTHVPSQQEVESEVALAQLDPRRHLELLLDGELPIGCIDYKTDYPHAGDVTLNLLLISAPFQNRGYGKRAVALLEERLSGAASRLLASVLGENARAVHFWESQGYRFAVDAKPVMSWYAKPLAQRAPLASDSKQLAIL</sequence>
<gene>
    <name evidence="2" type="ORF">HNR42_001754</name>
</gene>
<keyword evidence="2" id="KW-0689">Ribosomal protein</keyword>
<feature type="domain" description="N-acetyltransferase" evidence="1">
    <location>
        <begin position="7"/>
        <end position="152"/>
    </location>
</feature>
<dbReference type="InterPro" id="IPR016181">
    <property type="entry name" value="Acyl_CoA_acyltransferase"/>
</dbReference>
<evidence type="ECO:0000313" key="3">
    <source>
        <dbReference type="Proteomes" id="UP000569951"/>
    </source>
</evidence>
<dbReference type="GO" id="GO:0016747">
    <property type="term" value="F:acyltransferase activity, transferring groups other than amino-acyl groups"/>
    <property type="evidence" value="ECO:0007669"/>
    <property type="project" value="InterPro"/>
</dbReference>
<dbReference type="Proteomes" id="UP000569951">
    <property type="component" value="Unassembled WGS sequence"/>
</dbReference>
<reference evidence="2 3" key="1">
    <citation type="submission" date="2020-08" db="EMBL/GenBank/DDBJ databases">
        <title>Genomic Encyclopedia of Type Strains, Phase IV (KMG-IV): sequencing the most valuable type-strain genomes for metagenomic binning, comparative biology and taxonomic classification.</title>
        <authorList>
            <person name="Goeker M."/>
        </authorList>
    </citation>
    <scope>NUCLEOTIDE SEQUENCE [LARGE SCALE GENOMIC DNA]</scope>
    <source>
        <strain evidence="2 3">DSM 21458</strain>
    </source>
</reference>
<dbReference type="CDD" id="cd04301">
    <property type="entry name" value="NAT_SF"/>
    <property type="match status" value="1"/>
</dbReference>
<proteinExistence type="predicted"/>
<accession>A0A841I1R1</accession>
<dbReference type="AlphaFoldDB" id="A0A841I1R1"/>
<keyword evidence="3" id="KW-1185">Reference proteome</keyword>
<dbReference type="RefSeq" id="WP_343058284.1">
    <property type="nucleotide sequence ID" value="NZ_JACHHG010000005.1"/>
</dbReference>
<keyword evidence="2" id="KW-0687">Ribonucleoprotein</keyword>
<dbReference type="EMBL" id="JACHHG010000005">
    <property type="protein sequence ID" value="MBB6098329.1"/>
    <property type="molecule type" value="Genomic_DNA"/>
</dbReference>